<name>A0A5N7C8I7_PETAA</name>
<organism evidence="1">
    <name type="scientific">Petromyces alliaceus</name>
    <name type="common">Aspergillus alliaceus</name>
    <dbReference type="NCBI Taxonomy" id="209559"/>
    <lineage>
        <taxon>Eukaryota</taxon>
        <taxon>Fungi</taxon>
        <taxon>Dikarya</taxon>
        <taxon>Ascomycota</taxon>
        <taxon>Pezizomycotina</taxon>
        <taxon>Eurotiomycetes</taxon>
        <taxon>Eurotiomycetidae</taxon>
        <taxon>Eurotiales</taxon>
        <taxon>Aspergillaceae</taxon>
        <taxon>Aspergillus</taxon>
        <taxon>Aspergillus subgen. Circumdati</taxon>
    </lineage>
</organism>
<sequence>MSALEQGEDIPLELDYPEQRVDFSMFVYSNRGDIEYIVSYHLGLGQSETCRIGDVNEQVPASSSDCIPVYVKKRHQQLEKRAPIRFPLPYKIGDQIPQL</sequence>
<gene>
    <name evidence="1" type="ORF">BDV23DRAFT_155403</name>
</gene>
<dbReference type="AlphaFoldDB" id="A0A5N7C8I7"/>
<accession>A0A5N7C8I7</accession>
<dbReference type="Proteomes" id="UP000326877">
    <property type="component" value="Unassembled WGS sequence"/>
</dbReference>
<dbReference type="OrthoDB" id="3645574at2759"/>
<reference evidence="1" key="1">
    <citation type="submission" date="2019-04" db="EMBL/GenBank/DDBJ databases">
        <title>Friends and foes A comparative genomics studyof 23 Aspergillus species from section Flavi.</title>
        <authorList>
            <consortium name="DOE Joint Genome Institute"/>
            <person name="Kjaerbolling I."/>
            <person name="Vesth T."/>
            <person name="Frisvad J.C."/>
            <person name="Nybo J.L."/>
            <person name="Theobald S."/>
            <person name="Kildgaard S."/>
            <person name="Isbrandt T."/>
            <person name="Kuo A."/>
            <person name="Sato A."/>
            <person name="Lyhne E.K."/>
            <person name="Kogle M.E."/>
            <person name="Wiebenga A."/>
            <person name="Kun R.S."/>
            <person name="Lubbers R.J."/>
            <person name="Makela M.R."/>
            <person name="Barry K."/>
            <person name="Chovatia M."/>
            <person name="Clum A."/>
            <person name="Daum C."/>
            <person name="Haridas S."/>
            <person name="He G."/>
            <person name="LaButti K."/>
            <person name="Lipzen A."/>
            <person name="Mondo S."/>
            <person name="Riley R."/>
            <person name="Salamov A."/>
            <person name="Simmons B.A."/>
            <person name="Magnuson J.K."/>
            <person name="Henrissat B."/>
            <person name="Mortensen U.H."/>
            <person name="Larsen T.O."/>
            <person name="Devries R.P."/>
            <person name="Grigoriev I.V."/>
            <person name="Machida M."/>
            <person name="Baker S.E."/>
            <person name="Andersen M.R."/>
        </authorList>
    </citation>
    <scope>NUCLEOTIDE SEQUENCE [LARGE SCALE GENOMIC DNA]</scope>
    <source>
        <strain evidence="1">IBT 14317</strain>
    </source>
</reference>
<evidence type="ECO:0000313" key="1">
    <source>
        <dbReference type="EMBL" id="KAE8390450.1"/>
    </source>
</evidence>
<proteinExistence type="predicted"/>
<protein>
    <submittedName>
        <fullName evidence="1">Uncharacterized protein</fullName>
    </submittedName>
</protein>
<dbReference type="EMBL" id="ML735255">
    <property type="protein sequence ID" value="KAE8390450.1"/>
    <property type="molecule type" value="Genomic_DNA"/>
</dbReference>